<keyword evidence="2" id="KW-0645">Protease</keyword>
<dbReference type="Pfam" id="PF00877">
    <property type="entry name" value="NLPC_P60"/>
    <property type="match status" value="1"/>
</dbReference>
<dbReference type="InterPro" id="IPR000064">
    <property type="entry name" value="NLP_P60_dom"/>
</dbReference>
<evidence type="ECO:0000256" key="3">
    <source>
        <dbReference type="ARBA" id="ARBA00022801"/>
    </source>
</evidence>
<dbReference type="SUPFAM" id="SSF54001">
    <property type="entry name" value="Cysteine proteinases"/>
    <property type="match status" value="1"/>
</dbReference>
<name>A0A6N2U3K1_BLAHA</name>
<evidence type="ECO:0000256" key="1">
    <source>
        <dbReference type="ARBA" id="ARBA00007074"/>
    </source>
</evidence>
<dbReference type="Pfam" id="PF08239">
    <property type="entry name" value="SH3_3"/>
    <property type="match status" value="1"/>
</dbReference>
<proteinExistence type="inferred from homology"/>
<feature type="transmembrane region" description="Helical" evidence="5">
    <location>
        <begin position="38"/>
        <end position="55"/>
    </location>
</feature>
<accession>A0A6N2U3K1</accession>
<keyword evidence="4" id="KW-0788">Thiol protease</keyword>
<sequence>MYNIQKISLRERTLGLLSFHIWRKASGKGYIMRNKQKFKLWMTVTGIVLTGMFLGEGDVWAAPEKQTERNGAYADVNTCLNIREGAGTQHPVLAQLPKNGYCEVERREGDWCYITSDEISGYVFCDYLETGFTKEEYLTVTNQKEMKYAYSLQQKENVAAAASIGGKRQEIVDFALQFVGNPYVWGGTSLTNGADCSGFVQSIYKQFGISLPRVAADQANAGTRISVEEALPGDLIFYAENGSVYHVVMYIGNGKVVHASSSASGIKVSDLYRAHAVSGARFFIS</sequence>
<keyword evidence="3 7" id="KW-0378">Hydrolase</keyword>
<evidence type="ECO:0000259" key="6">
    <source>
        <dbReference type="PROSITE" id="PS51935"/>
    </source>
</evidence>
<dbReference type="PROSITE" id="PS51935">
    <property type="entry name" value="NLPC_P60"/>
    <property type="match status" value="1"/>
</dbReference>
<evidence type="ECO:0000256" key="2">
    <source>
        <dbReference type="ARBA" id="ARBA00022670"/>
    </source>
</evidence>
<dbReference type="PANTHER" id="PTHR47053:SF1">
    <property type="entry name" value="MUREIN DD-ENDOPEPTIDASE MEPH-RELATED"/>
    <property type="match status" value="1"/>
</dbReference>
<dbReference type="AlphaFoldDB" id="A0A6N2U3K1"/>
<dbReference type="GO" id="GO:0006508">
    <property type="term" value="P:proteolysis"/>
    <property type="evidence" value="ECO:0007669"/>
    <property type="project" value="UniProtKB-KW"/>
</dbReference>
<dbReference type="Gene3D" id="3.90.1720.10">
    <property type="entry name" value="endopeptidase domain like (from Nostoc punctiforme)"/>
    <property type="match status" value="1"/>
</dbReference>
<protein>
    <submittedName>
        <fullName evidence="7">Gamma-D-glutamyl-L-lysine endopeptidase</fullName>
        <ecNumber evidence="7">3.4.-.-</ecNumber>
    </submittedName>
</protein>
<evidence type="ECO:0000313" key="7">
    <source>
        <dbReference type="EMBL" id="VYT13084.1"/>
    </source>
</evidence>
<dbReference type="Gene3D" id="2.30.30.40">
    <property type="entry name" value="SH3 Domains"/>
    <property type="match status" value="1"/>
</dbReference>
<dbReference type="GO" id="GO:0008234">
    <property type="term" value="F:cysteine-type peptidase activity"/>
    <property type="evidence" value="ECO:0007669"/>
    <property type="project" value="UniProtKB-KW"/>
</dbReference>
<gene>
    <name evidence="7" type="primary">ykfC_1</name>
    <name evidence="7" type="ORF">BHLFYP23_00281</name>
</gene>
<dbReference type="InterPro" id="IPR051202">
    <property type="entry name" value="Peptidase_C40"/>
</dbReference>
<feature type="domain" description="NlpC/P60" evidence="6">
    <location>
        <begin position="165"/>
        <end position="285"/>
    </location>
</feature>
<keyword evidence="5" id="KW-1133">Transmembrane helix</keyword>
<keyword evidence="5" id="KW-0812">Transmembrane</keyword>
<evidence type="ECO:0000256" key="5">
    <source>
        <dbReference type="SAM" id="Phobius"/>
    </source>
</evidence>
<keyword evidence="5" id="KW-0472">Membrane</keyword>
<reference evidence="7" key="1">
    <citation type="submission" date="2019-11" db="EMBL/GenBank/DDBJ databases">
        <authorList>
            <person name="Feng L."/>
        </authorList>
    </citation>
    <scope>NUCLEOTIDE SEQUENCE</scope>
    <source>
        <strain evidence="7">BhanseniiLFYP23</strain>
    </source>
</reference>
<dbReference type="EMBL" id="CACRSY010000012">
    <property type="protein sequence ID" value="VYT13084.1"/>
    <property type="molecule type" value="Genomic_DNA"/>
</dbReference>
<organism evidence="7">
    <name type="scientific">Blautia hansenii</name>
    <name type="common">Ruminococcus hansenii</name>
    <dbReference type="NCBI Taxonomy" id="1322"/>
    <lineage>
        <taxon>Bacteria</taxon>
        <taxon>Bacillati</taxon>
        <taxon>Bacillota</taxon>
        <taxon>Clostridia</taxon>
        <taxon>Lachnospirales</taxon>
        <taxon>Lachnospiraceae</taxon>
        <taxon>Blautia</taxon>
    </lineage>
</organism>
<comment type="similarity">
    <text evidence="1">Belongs to the peptidase C40 family.</text>
</comment>
<dbReference type="PANTHER" id="PTHR47053">
    <property type="entry name" value="MUREIN DD-ENDOPEPTIDASE MEPH-RELATED"/>
    <property type="match status" value="1"/>
</dbReference>
<dbReference type="InterPro" id="IPR038765">
    <property type="entry name" value="Papain-like_cys_pep_sf"/>
</dbReference>
<dbReference type="EC" id="3.4.-.-" evidence="7"/>
<dbReference type="InterPro" id="IPR003646">
    <property type="entry name" value="SH3-like_bac-type"/>
</dbReference>
<evidence type="ECO:0000256" key="4">
    <source>
        <dbReference type="ARBA" id="ARBA00022807"/>
    </source>
</evidence>